<keyword evidence="6" id="KW-0560">Oxidoreductase</keyword>
<dbReference type="PANTHER" id="PTHR10491">
    <property type="entry name" value="DTDP-4-DEHYDRORHAMNOSE REDUCTASE"/>
    <property type="match status" value="1"/>
</dbReference>
<keyword evidence="9" id="KW-1185">Reference proteome</keyword>
<protein>
    <recommendedName>
        <fullName evidence="4 6">dTDP-4-dehydrorhamnose reductase</fullName>
        <ecNumber evidence="3 6">1.1.1.133</ecNumber>
    </recommendedName>
</protein>
<gene>
    <name evidence="8" type="ORF">ABB55_22410</name>
</gene>
<keyword evidence="6" id="KW-0521">NADP</keyword>
<reference evidence="8 9" key="2">
    <citation type="submission" date="2015-10" db="EMBL/GenBank/DDBJ databases">
        <title>Draft Genome Sequence of Prosthecomicrobium hirschii ATCC 27832.</title>
        <authorList>
            <person name="Daniel J."/>
            <person name="Givan S.A."/>
            <person name="Brun Y.V."/>
            <person name="Brown P.J."/>
        </authorList>
    </citation>
    <scope>NUCLEOTIDE SEQUENCE [LARGE SCALE GENOMIC DNA]</scope>
    <source>
        <strain evidence="8 9">16</strain>
    </source>
</reference>
<comment type="cofactor">
    <cofactor evidence="6">
        <name>Mg(2+)</name>
        <dbReference type="ChEBI" id="CHEBI:18420"/>
    </cofactor>
    <text evidence="6">Binds 1 Mg(2+) ion per monomer.</text>
</comment>
<dbReference type="RefSeq" id="WP_054360805.1">
    <property type="nucleotide sequence ID" value="NZ_LJYW01000001.1"/>
</dbReference>
<dbReference type="Pfam" id="PF04321">
    <property type="entry name" value="RmlD_sub_bind"/>
    <property type="match status" value="1"/>
</dbReference>
<dbReference type="NCBIfam" id="TIGR01214">
    <property type="entry name" value="rmlD"/>
    <property type="match status" value="1"/>
</dbReference>
<accession>A0A0P6VTQ5</accession>
<comment type="catalytic activity">
    <reaction evidence="5 6">
        <text>dTDP-beta-L-rhamnose + NADP(+) = dTDP-4-dehydro-beta-L-rhamnose + NADPH + H(+)</text>
        <dbReference type="Rhea" id="RHEA:21796"/>
        <dbReference type="ChEBI" id="CHEBI:15378"/>
        <dbReference type="ChEBI" id="CHEBI:57510"/>
        <dbReference type="ChEBI" id="CHEBI:57783"/>
        <dbReference type="ChEBI" id="CHEBI:58349"/>
        <dbReference type="ChEBI" id="CHEBI:62830"/>
        <dbReference type="EC" id="1.1.1.133"/>
    </reaction>
</comment>
<dbReference type="AlphaFoldDB" id="A0A0P6VTQ5"/>
<sequence length="321" mass="33817">MTLRLFVTGATGQVATALTEAGPRRGLTVTAIGRPDLDLETADADAVTRLIEASGADVVVSAAAYTAVDRAESEPDRAFRINRDGAAAVARAAARLGLPLLHLSTDYVFDGSKPEPYRESDPTAPLGVYGRSKRDGELAVLEAHPSALVLRTAWVYGPTGANFLRTMLRLAGERERLRVVDDQIGNPTSALDIAEALIDLALKATAPADTPAIGAGAPKRVQSPAMGGIFHMTAAGETSWCGFARAIMAGSAARGARAVPVDAIGTADYPTPARRPANSRLDCSRLAEHWAVRLPDWRHGLGTVLDRLLPPLSSKETRSPS</sequence>
<name>A0A0P6VTQ5_9HYPH</name>
<dbReference type="Gene3D" id="3.40.50.720">
    <property type="entry name" value="NAD(P)-binding Rossmann-like Domain"/>
    <property type="match status" value="1"/>
</dbReference>
<dbReference type="EC" id="1.1.1.133" evidence="3 6"/>
<dbReference type="InterPro" id="IPR029903">
    <property type="entry name" value="RmlD-like-bd"/>
</dbReference>
<dbReference type="GO" id="GO:0019305">
    <property type="term" value="P:dTDP-rhamnose biosynthetic process"/>
    <property type="evidence" value="ECO:0007669"/>
    <property type="project" value="UniProtKB-UniPathway"/>
</dbReference>
<comment type="pathway">
    <text evidence="1 6">Carbohydrate biosynthesis; dTDP-L-rhamnose biosynthesis.</text>
</comment>
<comment type="similarity">
    <text evidence="2 6">Belongs to the dTDP-4-dehydrorhamnose reductase family.</text>
</comment>
<evidence type="ECO:0000259" key="7">
    <source>
        <dbReference type="Pfam" id="PF04321"/>
    </source>
</evidence>
<evidence type="ECO:0000256" key="2">
    <source>
        <dbReference type="ARBA" id="ARBA00010944"/>
    </source>
</evidence>
<dbReference type="Proteomes" id="UP000048984">
    <property type="component" value="Unassembled WGS sequence"/>
</dbReference>
<dbReference type="Gene3D" id="3.90.25.10">
    <property type="entry name" value="UDP-galactose 4-epimerase, domain 1"/>
    <property type="match status" value="1"/>
</dbReference>
<dbReference type="InterPro" id="IPR036291">
    <property type="entry name" value="NAD(P)-bd_dom_sf"/>
</dbReference>
<evidence type="ECO:0000313" key="9">
    <source>
        <dbReference type="Proteomes" id="UP000048984"/>
    </source>
</evidence>
<evidence type="ECO:0000256" key="4">
    <source>
        <dbReference type="ARBA" id="ARBA00017099"/>
    </source>
</evidence>
<dbReference type="SUPFAM" id="SSF51735">
    <property type="entry name" value="NAD(P)-binding Rossmann-fold domains"/>
    <property type="match status" value="1"/>
</dbReference>
<comment type="function">
    <text evidence="6">Catalyzes the reduction of dTDP-6-deoxy-L-lyxo-4-hexulose to yield dTDP-L-rhamnose.</text>
</comment>
<comment type="caution">
    <text evidence="8">The sequence shown here is derived from an EMBL/GenBank/DDBJ whole genome shotgun (WGS) entry which is preliminary data.</text>
</comment>
<proteinExistence type="inferred from homology"/>
<dbReference type="UniPathway" id="UPA00124"/>
<evidence type="ECO:0000256" key="6">
    <source>
        <dbReference type="RuleBase" id="RU364082"/>
    </source>
</evidence>
<evidence type="ECO:0000313" key="8">
    <source>
        <dbReference type="EMBL" id="KPL54639.1"/>
    </source>
</evidence>
<dbReference type="InterPro" id="IPR005913">
    <property type="entry name" value="dTDP_dehydrorham_reduct"/>
</dbReference>
<evidence type="ECO:0000256" key="1">
    <source>
        <dbReference type="ARBA" id="ARBA00004781"/>
    </source>
</evidence>
<evidence type="ECO:0000256" key="3">
    <source>
        <dbReference type="ARBA" id="ARBA00012929"/>
    </source>
</evidence>
<dbReference type="STRING" id="665126.ABB55_22410"/>
<evidence type="ECO:0000256" key="5">
    <source>
        <dbReference type="ARBA" id="ARBA00048200"/>
    </source>
</evidence>
<feature type="domain" description="RmlD-like substrate binding" evidence="7">
    <location>
        <begin position="4"/>
        <end position="308"/>
    </location>
</feature>
<dbReference type="PANTHER" id="PTHR10491:SF4">
    <property type="entry name" value="METHIONINE ADENOSYLTRANSFERASE 2 SUBUNIT BETA"/>
    <property type="match status" value="1"/>
</dbReference>
<dbReference type="GO" id="GO:0008831">
    <property type="term" value="F:dTDP-4-dehydrorhamnose reductase activity"/>
    <property type="evidence" value="ECO:0007669"/>
    <property type="project" value="UniProtKB-EC"/>
</dbReference>
<organism evidence="8 9">
    <name type="scientific">Prosthecodimorpha hirschii</name>
    <dbReference type="NCBI Taxonomy" id="665126"/>
    <lineage>
        <taxon>Bacteria</taxon>
        <taxon>Pseudomonadati</taxon>
        <taxon>Pseudomonadota</taxon>
        <taxon>Alphaproteobacteria</taxon>
        <taxon>Hyphomicrobiales</taxon>
        <taxon>Ancalomicrobiaceae</taxon>
        <taxon>Prosthecodimorpha</taxon>
    </lineage>
</organism>
<dbReference type="EMBL" id="LJYW01000001">
    <property type="protein sequence ID" value="KPL54639.1"/>
    <property type="molecule type" value="Genomic_DNA"/>
</dbReference>
<reference evidence="8 9" key="1">
    <citation type="submission" date="2015-09" db="EMBL/GenBank/DDBJ databases">
        <authorList>
            <person name="Jackson K.R."/>
            <person name="Lunt B.L."/>
            <person name="Fisher J.N.B."/>
            <person name="Gardner A.V."/>
            <person name="Bailey M.E."/>
            <person name="Deus L.M."/>
            <person name="Earl A.S."/>
            <person name="Gibby P.D."/>
            <person name="Hartmann K.A."/>
            <person name="Liu J.E."/>
            <person name="Manci A.M."/>
            <person name="Nielsen D.A."/>
            <person name="Solomon M.B."/>
            <person name="Breakwell D.P."/>
            <person name="Burnett S.H."/>
            <person name="Grose J.H."/>
        </authorList>
    </citation>
    <scope>NUCLEOTIDE SEQUENCE [LARGE SCALE GENOMIC DNA]</scope>
    <source>
        <strain evidence="8 9">16</strain>
    </source>
</reference>
<dbReference type="CDD" id="cd05254">
    <property type="entry name" value="dTDP_HR_like_SDR_e"/>
    <property type="match status" value="1"/>
</dbReference>